<evidence type="ECO:0000256" key="1">
    <source>
        <dbReference type="SAM" id="Phobius"/>
    </source>
</evidence>
<evidence type="ECO:0000313" key="3">
    <source>
        <dbReference type="Proteomes" id="UP000297245"/>
    </source>
</evidence>
<keyword evidence="1" id="KW-0812">Transmembrane</keyword>
<reference evidence="2 3" key="1">
    <citation type="journal article" date="2019" name="Nat. Ecol. Evol.">
        <title>Megaphylogeny resolves global patterns of mushroom evolution.</title>
        <authorList>
            <person name="Varga T."/>
            <person name="Krizsan K."/>
            <person name="Foldi C."/>
            <person name="Dima B."/>
            <person name="Sanchez-Garcia M."/>
            <person name="Sanchez-Ramirez S."/>
            <person name="Szollosi G.J."/>
            <person name="Szarkandi J.G."/>
            <person name="Papp V."/>
            <person name="Albert L."/>
            <person name="Andreopoulos W."/>
            <person name="Angelini C."/>
            <person name="Antonin V."/>
            <person name="Barry K.W."/>
            <person name="Bougher N.L."/>
            <person name="Buchanan P."/>
            <person name="Buyck B."/>
            <person name="Bense V."/>
            <person name="Catcheside P."/>
            <person name="Chovatia M."/>
            <person name="Cooper J."/>
            <person name="Damon W."/>
            <person name="Desjardin D."/>
            <person name="Finy P."/>
            <person name="Geml J."/>
            <person name="Haridas S."/>
            <person name="Hughes K."/>
            <person name="Justo A."/>
            <person name="Karasinski D."/>
            <person name="Kautmanova I."/>
            <person name="Kiss B."/>
            <person name="Kocsube S."/>
            <person name="Kotiranta H."/>
            <person name="LaButti K.M."/>
            <person name="Lechner B.E."/>
            <person name="Liimatainen K."/>
            <person name="Lipzen A."/>
            <person name="Lukacs Z."/>
            <person name="Mihaltcheva S."/>
            <person name="Morgado L.N."/>
            <person name="Niskanen T."/>
            <person name="Noordeloos M.E."/>
            <person name="Ohm R.A."/>
            <person name="Ortiz-Santana B."/>
            <person name="Ovrebo C."/>
            <person name="Racz N."/>
            <person name="Riley R."/>
            <person name="Savchenko A."/>
            <person name="Shiryaev A."/>
            <person name="Soop K."/>
            <person name="Spirin V."/>
            <person name="Szebenyi C."/>
            <person name="Tomsovsky M."/>
            <person name="Tulloss R.E."/>
            <person name="Uehling J."/>
            <person name="Grigoriev I.V."/>
            <person name="Vagvolgyi C."/>
            <person name="Papp T."/>
            <person name="Martin F.M."/>
            <person name="Miettinen O."/>
            <person name="Hibbett D.S."/>
            <person name="Nagy L.G."/>
        </authorList>
    </citation>
    <scope>NUCLEOTIDE SEQUENCE [LARGE SCALE GENOMIC DNA]</scope>
    <source>
        <strain evidence="2 3">CBS 962.96</strain>
    </source>
</reference>
<keyword evidence="1" id="KW-1133">Transmembrane helix</keyword>
<dbReference type="Proteomes" id="UP000297245">
    <property type="component" value="Unassembled WGS sequence"/>
</dbReference>
<proteinExistence type="predicted"/>
<accession>A0A4S8L4Y3</accession>
<protein>
    <submittedName>
        <fullName evidence="2">Uncharacterized protein</fullName>
    </submittedName>
</protein>
<dbReference type="AlphaFoldDB" id="A0A4S8L4Y3"/>
<sequence>MSQITLILGGVPGITSFIFDMTRYTLKLSYQCASFYVLQKRYPQHSGAIPGGSPTMVSTSSLPQLPFYSVDNGIYFPSEFIAVHISVFSTMYIVQLIYAWRLWIISLQRNIWLPSLVAFFATVTYSITIWAIGSVWVASGIQFMRGFFSIADLFISGGLFYYLDIKLRTTSQIKTYFRRLRVIIVRTVECNLWSLFSQLGLVILFVRNVGLYHCEYQNFLNILNMVLWWKSGIREYYWKVNARLNNDSSVWFHVNPDGGCMVIDCEVESLPLSVILGEGRPESNSTPKHIGLRNGKMNYFLSLLLTKLWTVLALVNIGSKIIKNVLQKLKIVLSEVYKVIINR</sequence>
<dbReference type="EMBL" id="ML179652">
    <property type="protein sequence ID" value="THU83609.1"/>
    <property type="molecule type" value="Genomic_DNA"/>
</dbReference>
<feature type="transmembrane region" description="Helical" evidence="1">
    <location>
        <begin position="143"/>
        <end position="163"/>
    </location>
</feature>
<name>A0A4S8L4Y3_DENBC</name>
<keyword evidence="3" id="KW-1185">Reference proteome</keyword>
<feature type="transmembrane region" description="Helical" evidence="1">
    <location>
        <begin position="299"/>
        <end position="318"/>
    </location>
</feature>
<dbReference type="OrthoDB" id="2907833at2759"/>
<feature type="transmembrane region" description="Helical" evidence="1">
    <location>
        <begin position="80"/>
        <end position="100"/>
    </location>
</feature>
<organism evidence="2 3">
    <name type="scientific">Dendrothele bispora (strain CBS 962.96)</name>
    <dbReference type="NCBI Taxonomy" id="1314807"/>
    <lineage>
        <taxon>Eukaryota</taxon>
        <taxon>Fungi</taxon>
        <taxon>Dikarya</taxon>
        <taxon>Basidiomycota</taxon>
        <taxon>Agaricomycotina</taxon>
        <taxon>Agaricomycetes</taxon>
        <taxon>Agaricomycetidae</taxon>
        <taxon>Agaricales</taxon>
        <taxon>Agaricales incertae sedis</taxon>
        <taxon>Dendrothele</taxon>
    </lineage>
</organism>
<feature type="transmembrane region" description="Helical" evidence="1">
    <location>
        <begin position="112"/>
        <end position="137"/>
    </location>
</feature>
<evidence type="ECO:0000313" key="2">
    <source>
        <dbReference type="EMBL" id="THU83609.1"/>
    </source>
</evidence>
<gene>
    <name evidence="2" type="ORF">K435DRAFT_807375</name>
</gene>
<keyword evidence="1" id="KW-0472">Membrane</keyword>
<feature type="transmembrane region" description="Helical" evidence="1">
    <location>
        <begin position="183"/>
        <end position="206"/>
    </location>
</feature>